<dbReference type="GeneID" id="4387714"/>
<dbReference type="PANTHER" id="PTHR47718">
    <property type="entry name" value="OS01G0519700 PROTEIN"/>
    <property type="match status" value="1"/>
</dbReference>
<dbReference type="InParanoid" id="Q2HEA4"/>
<gene>
    <name evidence="3" type="ORF">CHGG_01450</name>
</gene>
<dbReference type="EMBL" id="CH408029">
    <property type="protein sequence ID" value="EAQ93215.1"/>
    <property type="molecule type" value="Genomic_DNA"/>
</dbReference>
<evidence type="ECO:0000313" key="3">
    <source>
        <dbReference type="EMBL" id="EAQ93215.1"/>
    </source>
</evidence>
<dbReference type="VEuPathDB" id="FungiDB:CHGG_01450"/>
<evidence type="ECO:0000256" key="1">
    <source>
        <dbReference type="SAM" id="MobiDB-lite"/>
    </source>
</evidence>
<reference evidence="4" key="1">
    <citation type="journal article" date="2015" name="Genome Announc.">
        <title>Draft genome sequence of the cellulolytic fungus Chaetomium globosum.</title>
        <authorList>
            <person name="Cuomo C.A."/>
            <person name="Untereiner W.A."/>
            <person name="Ma L.-J."/>
            <person name="Grabherr M."/>
            <person name="Birren B.W."/>
        </authorList>
    </citation>
    <scope>NUCLEOTIDE SEQUENCE [LARGE SCALE GENOMIC DNA]</scope>
    <source>
        <strain evidence="4">ATCC 6205 / CBS 148.51 / DSM 1962 / NBRC 6347 / NRRL 1970</strain>
    </source>
</reference>
<feature type="compositionally biased region" description="Polar residues" evidence="1">
    <location>
        <begin position="357"/>
        <end position="367"/>
    </location>
</feature>
<feature type="compositionally biased region" description="Basic and acidic residues" evidence="1">
    <location>
        <begin position="413"/>
        <end position="423"/>
    </location>
</feature>
<dbReference type="RefSeq" id="XP_001220671.1">
    <property type="nucleotide sequence ID" value="XM_001220670.1"/>
</dbReference>
<dbReference type="Pfam" id="PF10551">
    <property type="entry name" value="MULE"/>
    <property type="match status" value="1"/>
</dbReference>
<evidence type="ECO:0000259" key="2">
    <source>
        <dbReference type="Pfam" id="PF10551"/>
    </source>
</evidence>
<dbReference type="InterPro" id="IPR018289">
    <property type="entry name" value="MULE_transposase_dom"/>
</dbReference>
<dbReference type="AlphaFoldDB" id="Q2HEA4"/>
<dbReference type="OrthoDB" id="5095644at2759"/>
<organism evidence="3 4">
    <name type="scientific">Chaetomium globosum (strain ATCC 6205 / CBS 148.51 / DSM 1962 / NBRC 6347 / NRRL 1970)</name>
    <name type="common">Soil fungus</name>
    <dbReference type="NCBI Taxonomy" id="306901"/>
    <lineage>
        <taxon>Eukaryota</taxon>
        <taxon>Fungi</taxon>
        <taxon>Dikarya</taxon>
        <taxon>Ascomycota</taxon>
        <taxon>Pezizomycotina</taxon>
        <taxon>Sordariomycetes</taxon>
        <taxon>Sordariomycetidae</taxon>
        <taxon>Sordariales</taxon>
        <taxon>Chaetomiaceae</taxon>
        <taxon>Chaetomium</taxon>
    </lineage>
</organism>
<name>Q2HEA4_CHAGB</name>
<sequence>MIAKKMLEKAKVYHTVKWSKSDPTKPEGMFWALDWSKNEWKLSPWLQLYDNTYKTNNKKLAFFQVAGINAMGKIYSCAFGFINNERQEGFDWLMDQVNACRESIDANPPAVTITDYDKAMKSAISRVYPDADQQLCIFHVNKNVVLNIKRKWKKDVVEQLLAAEGAPATQSAVNEEEELDGEDWAVVTRLNNLATCEGLLERLPETVEYSRAGLYKLWAHAIYIIKHLEETYMTASIVKQWATCYTNQRLNFGHRTTSPVESMNRYLKSFVVNGNSTVFEAITQSLNMVKEMEVNLKEGRAQETGRLKREYLGKAWLGEAPYNVASRALKKISLQYRHMLGAIKTPERPNPAPLTPCTGQFTKQPTDSAVFASDPKAPRSTAPLSTPRESLLTPSIHADRPQWDGVDLATEDASDHANAEQPRKTISGLEMAVAASRGACGG</sequence>
<protein>
    <recommendedName>
        <fullName evidence="2">MULE transposase domain-containing protein</fullName>
    </recommendedName>
</protein>
<evidence type="ECO:0000313" key="4">
    <source>
        <dbReference type="Proteomes" id="UP000001056"/>
    </source>
</evidence>
<dbReference type="eggNOG" id="ENOG502RS68">
    <property type="taxonomic scope" value="Eukaryota"/>
</dbReference>
<feature type="domain" description="MULE transposase" evidence="2">
    <location>
        <begin position="48"/>
        <end position="143"/>
    </location>
</feature>
<dbReference type="PANTHER" id="PTHR47718:SF3">
    <property type="entry name" value="PROTEIN FAR1-RELATED SEQUENCE 5-LIKE"/>
    <property type="match status" value="1"/>
</dbReference>
<proteinExistence type="predicted"/>
<keyword evidence="4" id="KW-1185">Reference proteome</keyword>
<feature type="region of interest" description="Disordered" evidence="1">
    <location>
        <begin position="344"/>
        <end position="425"/>
    </location>
</feature>
<dbReference type="HOGENOM" id="CLU_619631_0_0_1"/>
<accession>Q2HEA4</accession>
<dbReference type="Proteomes" id="UP000001056">
    <property type="component" value="Unassembled WGS sequence"/>
</dbReference>